<dbReference type="EMBL" id="MFAY01000013">
    <property type="protein sequence ID" value="OGD89296.1"/>
    <property type="molecule type" value="Genomic_DNA"/>
</dbReference>
<feature type="transmembrane region" description="Helical" evidence="9">
    <location>
        <begin position="231"/>
        <end position="249"/>
    </location>
</feature>
<feature type="transmembrane region" description="Helical" evidence="9">
    <location>
        <begin position="174"/>
        <end position="194"/>
    </location>
</feature>
<evidence type="ECO:0000256" key="7">
    <source>
        <dbReference type="ARBA" id="ARBA00022989"/>
    </source>
</evidence>
<evidence type="ECO:0000313" key="11">
    <source>
        <dbReference type="EMBL" id="OGD89296.1"/>
    </source>
</evidence>
<feature type="transmembrane region" description="Helical" evidence="9">
    <location>
        <begin position="31"/>
        <end position="55"/>
    </location>
</feature>
<evidence type="ECO:0000256" key="3">
    <source>
        <dbReference type="ARBA" id="ARBA00022448"/>
    </source>
</evidence>
<feature type="transmembrane region" description="Helical" evidence="9">
    <location>
        <begin position="67"/>
        <end position="91"/>
    </location>
</feature>
<sequence length="260" mass="29957">MFIHLKELIKFRELLFAFTNREIKVRYKQTLLGASWAVIQPLSLMIMFTLIFGFFLKINSEGVPYPLFYYSALMPWTFFATSLSFGSLAVINNGNLVTKIYFPREILPFASIIAGFMDFLISALIFIVMLVIYNVPLTINVVYTIPIVFLETIFIAGLILFTSALNVMWRDIKFVIPLLIQLWIFVTPVIYPLSKVPEKFRPFYMLNPMSSVVENFRKVTVGGLAPNWNDFAIALGISLILFIFGYKFFKIKEKVFADVI</sequence>
<gene>
    <name evidence="11" type="ORF">A2693_00500</name>
</gene>
<feature type="domain" description="ABC transmembrane type-2" evidence="10">
    <location>
        <begin position="32"/>
        <end position="252"/>
    </location>
</feature>
<evidence type="ECO:0000256" key="4">
    <source>
        <dbReference type="ARBA" id="ARBA00022475"/>
    </source>
</evidence>
<evidence type="ECO:0000256" key="9">
    <source>
        <dbReference type="RuleBase" id="RU361157"/>
    </source>
</evidence>
<feature type="transmembrane region" description="Helical" evidence="9">
    <location>
        <begin position="141"/>
        <end position="162"/>
    </location>
</feature>
<dbReference type="InterPro" id="IPR000412">
    <property type="entry name" value="ABC_2_transport"/>
</dbReference>
<evidence type="ECO:0000256" key="6">
    <source>
        <dbReference type="ARBA" id="ARBA00022692"/>
    </source>
</evidence>
<comment type="caution">
    <text evidence="11">The sequence shown here is derived from an EMBL/GenBank/DDBJ whole genome shotgun (WGS) entry which is preliminary data.</text>
</comment>
<dbReference type="AlphaFoldDB" id="A0A1F5GBR8"/>
<dbReference type="GO" id="GO:0015920">
    <property type="term" value="P:lipopolysaccharide transport"/>
    <property type="evidence" value="ECO:0007669"/>
    <property type="project" value="TreeGrafter"/>
</dbReference>
<accession>A0A1F5GBR8</accession>
<dbReference type="GO" id="GO:0043190">
    <property type="term" value="C:ATP-binding cassette (ABC) transporter complex"/>
    <property type="evidence" value="ECO:0007669"/>
    <property type="project" value="InterPro"/>
</dbReference>
<dbReference type="Pfam" id="PF01061">
    <property type="entry name" value="ABC2_membrane"/>
    <property type="match status" value="1"/>
</dbReference>
<dbReference type="PANTHER" id="PTHR30413">
    <property type="entry name" value="INNER MEMBRANE TRANSPORT PERMEASE"/>
    <property type="match status" value="1"/>
</dbReference>
<organism evidence="11 12">
    <name type="scientific">Candidatus Curtissbacteria bacterium RIFCSPHIGHO2_01_FULL_40_12</name>
    <dbReference type="NCBI Taxonomy" id="1797710"/>
    <lineage>
        <taxon>Bacteria</taxon>
        <taxon>Candidatus Curtissiibacteriota</taxon>
    </lineage>
</organism>
<evidence type="ECO:0000259" key="10">
    <source>
        <dbReference type="PROSITE" id="PS51012"/>
    </source>
</evidence>
<feature type="transmembrane region" description="Helical" evidence="9">
    <location>
        <begin position="112"/>
        <end position="135"/>
    </location>
</feature>
<evidence type="ECO:0000256" key="2">
    <source>
        <dbReference type="ARBA" id="ARBA00007783"/>
    </source>
</evidence>
<keyword evidence="7 9" id="KW-1133">Transmembrane helix</keyword>
<dbReference type="Proteomes" id="UP000178577">
    <property type="component" value="Unassembled WGS sequence"/>
</dbReference>
<keyword evidence="3 9" id="KW-0813">Transport</keyword>
<keyword evidence="6 9" id="KW-0812">Transmembrane</keyword>
<keyword evidence="5" id="KW-0997">Cell inner membrane</keyword>
<protein>
    <recommendedName>
        <fullName evidence="9">Transport permease protein</fullName>
    </recommendedName>
</protein>
<keyword evidence="8 9" id="KW-0472">Membrane</keyword>
<dbReference type="PANTHER" id="PTHR30413:SF8">
    <property type="entry name" value="TRANSPORT PERMEASE PROTEIN"/>
    <property type="match status" value="1"/>
</dbReference>
<dbReference type="PRINTS" id="PR00164">
    <property type="entry name" value="ABC2TRNSPORT"/>
</dbReference>
<comment type="subcellular location">
    <subcellularLocation>
        <location evidence="1">Cell inner membrane</location>
        <topology evidence="1">Multi-pass membrane protein</topology>
    </subcellularLocation>
    <subcellularLocation>
        <location evidence="9">Cell membrane</location>
        <topology evidence="9">Multi-pass membrane protein</topology>
    </subcellularLocation>
</comment>
<dbReference type="GO" id="GO:0140359">
    <property type="term" value="F:ABC-type transporter activity"/>
    <property type="evidence" value="ECO:0007669"/>
    <property type="project" value="InterPro"/>
</dbReference>
<evidence type="ECO:0000256" key="5">
    <source>
        <dbReference type="ARBA" id="ARBA00022519"/>
    </source>
</evidence>
<dbReference type="PROSITE" id="PS51012">
    <property type="entry name" value="ABC_TM2"/>
    <property type="match status" value="1"/>
</dbReference>
<proteinExistence type="inferred from homology"/>
<evidence type="ECO:0000256" key="1">
    <source>
        <dbReference type="ARBA" id="ARBA00004429"/>
    </source>
</evidence>
<dbReference type="InterPro" id="IPR047817">
    <property type="entry name" value="ABC2_TM_bact-type"/>
</dbReference>
<comment type="similarity">
    <text evidence="2 9">Belongs to the ABC-2 integral membrane protein family.</text>
</comment>
<evidence type="ECO:0000313" key="12">
    <source>
        <dbReference type="Proteomes" id="UP000178577"/>
    </source>
</evidence>
<name>A0A1F5GBR8_9BACT</name>
<evidence type="ECO:0000256" key="8">
    <source>
        <dbReference type="ARBA" id="ARBA00023136"/>
    </source>
</evidence>
<keyword evidence="4 9" id="KW-1003">Cell membrane</keyword>
<dbReference type="InterPro" id="IPR013525">
    <property type="entry name" value="ABC2_TM"/>
</dbReference>
<reference evidence="11 12" key="1">
    <citation type="journal article" date="2016" name="Nat. Commun.">
        <title>Thousands of microbial genomes shed light on interconnected biogeochemical processes in an aquifer system.</title>
        <authorList>
            <person name="Anantharaman K."/>
            <person name="Brown C.T."/>
            <person name="Hug L.A."/>
            <person name="Sharon I."/>
            <person name="Castelle C.J."/>
            <person name="Probst A.J."/>
            <person name="Thomas B.C."/>
            <person name="Singh A."/>
            <person name="Wilkins M.J."/>
            <person name="Karaoz U."/>
            <person name="Brodie E.L."/>
            <person name="Williams K.H."/>
            <person name="Hubbard S.S."/>
            <person name="Banfield J.F."/>
        </authorList>
    </citation>
    <scope>NUCLEOTIDE SEQUENCE [LARGE SCALE GENOMIC DNA]</scope>
</reference>